<gene>
    <name evidence="6" type="ORF">GCM10011410_21240</name>
</gene>
<evidence type="ECO:0000256" key="5">
    <source>
        <dbReference type="SAM" id="Phobius"/>
    </source>
</evidence>
<evidence type="ECO:0000256" key="3">
    <source>
        <dbReference type="ARBA" id="ARBA00022989"/>
    </source>
</evidence>
<comment type="subcellular location">
    <subcellularLocation>
        <location evidence="1">Membrane</location>
        <topology evidence="1">Multi-pass membrane protein</topology>
    </subcellularLocation>
</comment>
<evidence type="ECO:0000256" key="2">
    <source>
        <dbReference type="ARBA" id="ARBA00022692"/>
    </source>
</evidence>
<name>A0A916XG78_9ACTN</name>
<evidence type="ECO:0000256" key="4">
    <source>
        <dbReference type="ARBA" id="ARBA00023136"/>
    </source>
</evidence>
<keyword evidence="7" id="KW-1185">Reference proteome</keyword>
<dbReference type="GO" id="GO:0016020">
    <property type="term" value="C:membrane"/>
    <property type="evidence" value="ECO:0007669"/>
    <property type="project" value="UniProtKB-SubCell"/>
</dbReference>
<dbReference type="Proteomes" id="UP000641514">
    <property type="component" value="Unassembled WGS sequence"/>
</dbReference>
<accession>A0A916XG78</accession>
<feature type="transmembrane region" description="Helical" evidence="5">
    <location>
        <begin position="105"/>
        <end position="123"/>
    </location>
</feature>
<keyword evidence="4 5" id="KW-0472">Membrane</keyword>
<keyword evidence="3 5" id="KW-1133">Transmembrane helix</keyword>
<sequence>MDLVLWIPAAILTAVFLLSGVTKTSTAYEIYRTRRNTEWAEDFSPKAVRAIGIVEILGAIGVALPQATGLYPIITPLAAAGLAILIVLAMVVLHRRGELNKTLPYTGTLLILALTVAVGRLLTQS</sequence>
<feature type="transmembrane region" description="Helical" evidence="5">
    <location>
        <begin position="47"/>
        <end position="64"/>
    </location>
</feature>
<evidence type="ECO:0000313" key="7">
    <source>
        <dbReference type="Proteomes" id="UP000641514"/>
    </source>
</evidence>
<feature type="transmembrane region" description="Helical" evidence="5">
    <location>
        <begin position="70"/>
        <end position="93"/>
    </location>
</feature>
<keyword evidence="2 5" id="KW-0812">Transmembrane</keyword>
<dbReference type="RefSeq" id="WP_188674238.1">
    <property type="nucleotide sequence ID" value="NZ_BMJH01000002.1"/>
</dbReference>
<evidence type="ECO:0000256" key="1">
    <source>
        <dbReference type="ARBA" id="ARBA00004141"/>
    </source>
</evidence>
<evidence type="ECO:0008006" key="8">
    <source>
        <dbReference type="Google" id="ProtNLM"/>
    </source>
</evidence>
<dbReference type="AlphaFoldDB" id="A0A916XG78"/>
<dbReference type="EMBL" id="BMJH01000002">
    <property type="protein sequence ID" value="GGC68259.1"/>
    <property type="molecule type" value="Genomic_DNA"/>
</dbReference>
<evidence type="ECO:0000313" key="6">
    <source>
        <dbReference type="EMBL" id="GGC68259.1"/>
    </source>
</evidence>
<feature type="transmembrane region" description="Helical" evidence="5">
    <location>
        <begin position="6"/>
        <end position="26"/>
    </location>
</feature>
<dbReference type="InterPro" id="IPR032808">
    <property type="entry name" value="DoxX"/>
</dbReference>
<protein>
    <recommendedName>
        <fullName evidence="8">DoxX family protein</fullName>
    </recommendedName>
</protein>
<organism evidence="6 7">
    <name type="scientific">Hoyosella rhizosphaerae</name>
    <dbReference type="NCBI Taxonomy" id="1755582"/>
    <lineage>
        <taxon>Bacteria</taxon>
        <taxon>Bacillati</taxon>
        <taxon>Actinomycetota</taxon>
        <taxon>Actinomycetes</taxon>
        <taxon>Mycobacteriales</taxon>
        <taxon>Hoyosellaceae</taxon>
        <taxon>Hoyosella</taxon>
    </lineage>
</organism>
<reference evidence="6" key="1">
    <citation type="journal article" date="2014" name="Int. J. Syst. Evol. Microbiol.">
        <title>Complete genome sequence of Corynebacterium casei LMG S-19264T (=DSM 44701T), isolated from a smear-ripened cheese.</title>
        <authorList>
            <consortium name="US DOE Joint Genome Institute (JGI-PGF)"/>
            <person name="Walter F."/>
            <person name="Albersmeier A."/>
            <person name="Kalinowski J."/>
            <person name="Ruckert C."/>
        </authorList>
    </citation>
    <scope>NUCLEOTIDE SEQUENCE</scope>
    <source>
        <strain evidence="6">CGMCC 1.15478</strain>
    </source>
</reference>
<comment type="caution">
    <text evidence="6">The sequence shown here is derived from an EMBL/GenBank/DDBJ whole genome shotgun (WGS) entry which is preliminary data.</text>
</comment>
<reference evidence="6" key="2">
    <citation type="submission" date="2020-09" db="EMBL/GenBank/DDBJ databases">
        <authorList>
            <person name="Sun Q."/>
            <person name="Zhou Y."/>
        </authorList>
    </citation>
    <scope>NUCLEOTIDE SEQUENCE</scope>
    <source>
        <strain evidence="6">CGMCC 1.15478</strain>
    </source>
</reference>
<dbReference type="Pfam" id="PF13564">
    <property type="entry name" value="DoxX_2"/>
    <property type="match status" value="1"/>
</dbReference>
<proteinExistence type="predicted"/>